<feature type="domain" description="Rhodanese" evidence="1">
    <location>
        <begin position="65"/>
        <end position="90"/>
    </location>
</feature>
<name>A0A8S1J1I3_9CHLO</name>
<dbReference type="Pfam" id="PF00581">
    <property type="entry name" value="Rhodanese"/>
    <property type="match status" value="1"/>
</dbReference>
<accession>A0A8S1J1I3</accession>
<keyword evidence="3" id="KW-1185">Reference proteome</keyword>
<dbReference type="InterPro" id="IPR001763">
    <property type="entry name" value="Rhodanese-like_dom"/>
</dbReference>
<protein>
    <recommendedName>
        <fullName evidence="1">Rhodanese domain-containing protein</fullName>
    </recommendedName>
</protein>
<dbReference type="InterPro" id="IPR036873">
    <property type="entry name" value="Rhodanese-like_dom_sf"/>
</dbReference>
<proteinExistence type="predicted"/>
<organism evidence="2 3">
    <name type="scientific">Ostreobium quekettii</name>
    <dbReference type="NCBI Taxonomy" id="121088"/>
    <lineage>
        <taxon>Eukaryota</taxon>
        <taxon>Viridiplantae</taxon>
        <taxon>Chlorophyta</taxon>
        <taxon>core chlorophytes</taxon>
        <taxon>Ulvophyceae</taxon>
        <taxon>TCBD clade</taxon>
        <taxon>Bryopsidales</taxon>
        <taxon>Ostreobineae</taxon>
        <taxon>Ostreobiaceae</taxon>
        <taxon>Ostreobium</taxon>
    </lineage>
</organism>
<dbReference type="EMBL" id="CAJHUC010001506">
    <property type="protein sequence ID" value="CAD7701344.1"/>
    <property type="molecule type" value="Genomic_DNA"/>
</dbReference>
<evidence type="ECO:0000259" key="1">
    <source>
        <dbReference type="PROSITE" id="PS50206"/>
    </source>
</evidence>
<sequence>MQPRGCCHLGSPYGPPHSLAAGVPRRQWRRGASRPTIVCGLQAGSDLVKSGKVRAVTAQELKALLDSGYKLLDVRPEYEYERARVKGSLHCPFFVEDKGTDPLTWIRRATHA</sequence>
<dbReference type="GO" id="GO:0009507">
    <property type="term" value="C:chloroplast"/>
    <property type="evidence" value="ECO:0007669"/>
    <property type="project" value="TreeGrafter"/>
</dbReference>
<comment type="caution">
    <text evidence="2">The sequence shown here is derived from an EMBL/GenBank/DDBJ whole genome shotgun (WGS) entry which is preliminary data.</text>
</comment>
<reference evidence="2" key="1">
    <citation type="submission" date="2020-12" db="EMBL/GenBank/DDBJ databases">
        <authorList>
            <person name="Iha C."/>
        </authorList>
    </citation>
    <scope>NUCLEOTIDE SEQUENCE</scope>
</reference>
<dbReference type="InterPro" id="IPR044614">
    <property type="entry name" value="STR10"/>
</dbReference>
<feature type="non-terminal residue" evidence="2">
    <location>
        <position position="1"/>
    </location>
</feature>
<evidence type="ECO:0000313" key="3">
    <source>
        <dbReference type="Proteomes" id="UP000708148"/>
    </source>
</evidence>
<dbReference type="Proteomes" id="UP000708148">
    <property type="component" value="Unassembled WGS sequence"/>
</dbReference>
<evidence type="ECO:0000313" key="2">
    <source>
        <dbReference type="EMBL" id="CAD7701344.1"/>
    </source>
</evidence>
<dbReference type="Gene3D" id="3.40.250.10">
    <property type="entry name" value="Rhodanese-like domain"/>
    <property type="match status" value="1"/>
</dbReference>
<dbReference type="PANTHER" id="PTHR45510:SF1">
    <property type="entry name" value="RHODANESE-LIKE DOMAIN-CONTAINING PROTEIN 10"/>
    <property type="match status" value="1"/>
</dbReference>
<dbReference type="OrthoDB" id="566238at2759"/>
<dbReference type="CDD" id="cd00158">
    <property type="entry name" value="RHOD"/>
    <property type="match status" value="1"/>
</dbReference>
<dbReference type="SUPFAM" id="SSF52821">
    <property type="entry name" value="Rhodanese/Cell cycle control phosphatase"/>
    <property type="match status" value="1"/>
</dbReference>
<dbReference type="PROSITE" id="PS50206">
    <property type="entry name" value="RHODANESE_3"/>
    <property type="match status" value="1"/>
</dbReference>
<gene>
    <name evidence="2" type="ORF">OSTQU699_LOCUS6703</name>
</gene>
<dbReference type="PANTHER" id="PTHR45510">
    <property type="entry name" value="RHODANESE-LIKE DOMAIN-CONTAINING PROTEIN 10"/>
    <property type="match status" value="1"/>
</dbReference>
<dbReference type="AlphaFoldDB" id="A0A8S1J1I3"/>